<reference evidence="2 3" key="1">
    <citation type="submission" date="2024-01" db="EMBL/GenBank/DDBJ databases">
        <title>novel species in genus Adlercreutzia.</title>
        <authorList>
            <person name="Liu X."/>
        </authorList>
    </citation>
    <scope>NUCLEOTIDE SEQUENCE [LARGE SCALE GENOMIC DNA]</scope>
    <source>
        <strain evidence="2 3">R7</strain>
    </source>
</reference>
<dbReference type="NCBIfam" id="TIGR01764">
    <property type="entry name" value="excise"/>
    <property type="match status" value="1"/>
</dbReference>
<proteinExistence type="predicted"/>
<dbReference type="EMBL" id="JAYMFF010000009">
    <property type="protein sequence ID" value="MEC4176017.1"/>
    <property type="molecule type" value="Genomic_DNA"/>
</dbReference>
<protein>
    <submittedName>
        <fullName evidence="2">Helix-turn-helix domain-containing protein</fullName>
    </submittedName>
</protein>
<evidence type="ECO:0000259" key="1">
    <source>
        <dbReference type="Pfam" id="PF12728"/>
    </source>
</evidence>
<keyword evidence="3" id="KW-1185">Reference proteome</keyword>
<sequence length="67" mass="7103">MASNGNTPYTVAEAAQVLGLSAQTIRAEIRAGRLAAARVGRKYLIPRNTIQRLVSGEEFEGVSSDVA</sequence>
<feature type="domain" description="Helix-turn-helix" evidence="1">
    <location>
        <begin position="9"/>
        <end position="54"/>
    </location>
</feature>
<evidence type="ECO:0000313" key="2">
    <source>
        <dbReference type="EMBL" id="MEC4176017.1"/>
    </source>
</evidence>
<dbReference type="SUPFAM" id="SSF46955">
    <property type="entry name" value="Putative DNA-binding domain"/>
    <property type="match status" value="1"/>
</dbReference>
<dbReference type="Proteomes" id="UP001349994">
    <property type="component" value="Unassembled WGS sequence"/>
</dbReference>
<dbReference type="Pfam" id="PF12728">
    <property type="entry name" value="HTH_17"/>
    <property type="match status" value="1"/>
</dbReference>
<organism evidence="2 3">
    <name type="scientific">Adlercreutzia wanghongyangiae</name>
    <dbReference type="NCBI Taxonomy" id="3111451"/>
    <lineage>
        <taxon>Bacteria</taxon>
        <taxon>Bacillati</taxon>
        <taxon>Actinomycetota</taxon>
        <taxon>Coriobacteriia</taxon>
        <taxon>Eggerthellales</taxon>
        <taxon>Eggerthellaceae</taxon>
        <taxon>Adlercreutzia</taxon>
    </lineage>
</organism>
<dbReference type="InterPro" id="IPR010093">
    <property type="entry name" value="SinI_DNA-bd"/>
</dbReference>
<name>A0ABU6IHX1_9ACTN</name>
<comment type="caution">
    <text evidence="2">The sequence shown here is derived from an EMBL/GenBank/DDBJ whole genome shotgun (WGS) entry which is preliminary data.</text>
</comment>
<dbReference type="InterPro" id="IPR009061">
    <property type="entry name" value="DNA-bd_dom_put_sf"/>
</dbReference>
<gene>
    <name evidence="2" type="ORF">VIN30_06110</name>
</gene>
<dbReference type="RefSeq" id="WP_338210079.1">
    <property type="nucleotide sequence ID" value="NZ_JAYMFF010000009.1"/>
</dbReference>
<evidence type="ECO:0000313" key="3">
    <source>
        <dbReference type="Proteomes" id="UP001349994"/>
    </source>
</evidence>
<accession>A0ABU6IHX1</accession>
<dbReference type="InterPro" id="IPR041657">
    <property type="entry name" value="HTH_17"/>
</dbReference>